<gene>
    <name evidence="3" type="ORF">GCM10012275_41260</name>
</gene>
<dbReference type="PANTHER" id="PTHR43685:SF3">
    <property type="entry name" value="SLR2126 PROTEIN"/>
    <property type="match status" value="1"/>
</dbReference>
<dbReference type="GO" id="GO:0016740">
    <property type="term" value="F:transferase activity"/>
    <property type="evidence" value="ECO:0007669"/>
    <property type="project" value="UniProtKB-KW"/>
</dbReference>
<keyword evidence="2" id="KW-1133">Transmembrane helix</keyword>
<feature type="transmembrane region" description="Helical" evidence="2">
    <location>
        <begin position="753"/>
        <end position="771"/>
    </location>
</feature>
<dbReference type="RefSeq" id="WP_189060031.1">
    <property type="nucleotide sequence ID" value="NZ_BMMK01000020.1"/>
</dbReference>
<reference evidence="3" key="2">
    <citation type="submission" date="2020-09" db="EMBL/GenBank/DDBJ databases">
        <authorList>
            <person name="Sun Q."/>
            <person name="Zhou Y."/>
        </authorList>
    </citation>
    <scope>NUCLEOTIDE SEQUENCE</scope>
    <source>
        <strain evidence="3">CGMCC 4.5737</strain>
    </source>
</reference>
<keyword evidence="2" id="KW-0472">Membrane</keyword>
<feature type="transmembrane region" description="Helical" evidence="2">
    <location>
        <begin position="673"/>
        <end position="690"/>
    </location>
</feature>
<dbReference type="PANTHER" id="PTHR43685">
    <property type="entry name" value="GLYCOSYLTRANSFERASE"/>
    <property type="match status" value="1"/>
</dbReference>
<feature type="transmembrane region" description="Helical" evidence="2">
    <location>
        <begin position="812"/>
        <end position="830"/>
    </location>
</feature>
<feature type="transmembrane region" description="Helical" evidence="2">
    <location>
        <begin position="778"/>
        <end position="800"/>
    </location>
</feature>
<dbReference type="InterPro" id="IPR050834">
    <property type="entry name" value="Glycosyltransf_2"/>
</dbReference>
<keyword evidence="2" id="KW-0812">Transmembrane</keyword>
<evidence type="ECO:0000313" key="3">
    <source>
        <dbReference type="EMBL" id="GGM66474.1"/>
    </source>
</evidence>
<dbReference type="InterPro" id="IPR029044">
    <property type="entry name" value="Nucleotide-diphossugar_trans"/>
</dbReference>
<dbReference type="SUPFAM" id="SSF53448">
    <property type="entry name" value="Nucleotide-diphospho-sugar transferases"/>
    <property type="match status" value="1"/>
</dbReference>
<keyword evidence="4" id="KW-1185">Reference proteome</keyword>
<feature type="transmembrane region" description="Helical" evidence="2">
    <location>
        <begin position="620"/>
        <end position="638"/>
    </location>
</feature>
<reference evidence="3" key="1">
    <citation type="journal article" date="2014" name="Int. J. Syst. Evol. Microbiol.">
        <title>Complete genome sequence of Corynebacterium casei LMG S-19264T (=DSM 44701T), isolated from a smear-ripened cheese.</title>
        <authorList>
            <consortium name="US DOE Joint Genome Institute (JGI-PGF)"/>
            <person name="Walter F."/>
            <person name="Albersmeier A."/>
            <person name="Kalinowski J."/>
            <person name="Ruckert C."/>
        </authorList>
    </citation>
    <scope>NUCLEOTIDE SEQUENCE</scope>
    <source>
        <strain evidence="3">CGMCC 4.5737</strain>
    </source>
</reference>
<evidence type="ECO:0000256" key="2">
    <source>
        <dbReference type="SAM" id="Phobius"/>
    </source>
</evidence>
<feature type="transmembrane region" description="Helical" evidence="2">
    <location>
        <begin position="297"/>
        <end position="320"/>
    </location>
</feature>
<dbReference type="Pfam" id="PF13641">
    <property type="entry name" value="Glyco_tranf_2_3"/>
    <property type="match status" value="1"/>
</dbReference>
<feature type="transmembrane region" description="Helical" evidence="2">
    <location>
        <begin position="1094"/>
        <end position="1113"/>
    </location>
</feature>
<feature type="region of interest" description="Disordered" evidence="1">
    <location>
        <begin position="449"/>
        <end position="468"/>
    </location>
</feature>
<evidence type="ECO:0000256" key="1">
    <source>
        <dbReference type="SAM" id="MobiDB-lite"/>
    </source>
</evidence>
<feature type="transmembrane region" description="Helical" evidence="2">
    <location>
        <begin position="485"/>
        <end position="504"/>
    </location>
</feature>
<dbReference type="Proteomes" id="UP000637578">
    <property type="component" value="Unassembled WGS sequence"/>
</dbReference>
<feature type="transmembrane region" description="Helical" evidence="2">
    <location>
        <begin position="697"/>
        <end position="716"/>
    </location>
</feature>
<protein>
    <submittedName>
        <fullName evidence="3">Glycosyl transferase</fullName>
    </submittedName>
</protein>
<dbReference type="AlphaFoldDB" id="A0A8J3CF71"/>
<dbReference type="Gene3D" id="3.90.550.10">
    <property type="entry name" value="Spore Coat Polysaccharide Biosynthesis Protein SpsA, Chain A"/>
    <property type="match status" value="1"/>
</dbReference>
<dbReference type="EMBL" id="BMMK01000020">
    <property type="protein sequence ID" value="GGM66474.1"/>
    <property type="molecule type" value="Genomic_DNA"/>
</dbReference>
<feature type="transmembrane region" description="Helical" evidence="2">
    <location>
        <begin position="842"/>
        <end position="860"/>
    </location>
</feature>
<organism evidence="3 4">
    <name type="scientific">Longimycelium tulufanense</name>
    <dbReference type="NCBI Taxonomy" id="907463"/>
    <lineage>
        <taxon>Bacteria</taxon>
        <taxon>Bacillati</taxon>
        <taxon>Actinomycetota</taxon>
        <taxon>Actinomycetes</taxon>
        <taxon>Pseudonocardiales</taxon>
        <taxon>Pseudonocardiaceae</taxon>
        <taxon>Longimycelium</taxon>
    </lineage>
</organism>
<comment type="caution">
    <text evidence="3">The sequence shown here is derived from an EMBL/GenBank/DDBJ whole genome shotgun (WGS) entry which is preliminary data.</text>
</comment>
<accession>A0A8J3CF71</accession>
<sequence length="1116" mass="114980">MPRTAPPLLRTAPVLAVLVCHDGEPWLPQVLSALRNLSVRPRHVLAVDTGSVDGTADLLAEAAEGERGTRLLDGVLTLPRETGFGAAVYAAVDHAVDRWGDPGSWVWLLHDDCAPEADALVAMLTATEMSPSVGVVGPLVLDWTDPRLVVEAGLATDASGHRQTGIGPAELDWGRFHTDDGDRAGTIGRFEQSTEVLAVGTAGALIRRDVWEELGGFDPAMPLAGEDIDFGWRANEAGHLVLCVPGARVRHARAASRGKRTVDALPASLRGKQSGTRLAAAERAHGLRTFLVNCAPLSFVLGLPRLAALTLLRALGFTFLRRFDRARAEWAALGSLVGGRARLLAARRERRRTRRVGRGARGLLVGRISRLRNAFRNAIAYLVRRRIQADMSLGRLPTGAGQLAVWATTTEPGRRRPVGPETLPAGAIARRDAGRVGLRQPARTVVVPVDTAAPRPRPRPGPGGRDAAPDLVLVDMGAGRVLRELALAPPVLLVAALTLLALGIHSARLGLDPAGGRLLPLGGLADTWREYLAAWHPVHGGTATPAPAALAVVGLLGAVLGGPPAAVALLILSQLPLAGLSAYFSTRRAPVHRPVRAVVAAGYALLPAATAGAAQGRLDAVVAHVLIPPVLAGVVAVLWPPARGNAPTSWLSTAAATALGLAVLGAFSPLGHLMVLAVALVGFVLVPGRPGDGRRRLIALATVVLAPLAVLLPWPAAVLTHPGVVLHGIGAAVPEQPVPGAGLIALYPGGPGAVPWLGVLFVLAGAVAVLIRPRAVLPGLGVVALAALAVGALLVVPAAHPTGGPAQHAWPGVPLLFAGCGLLWAVLAACQPGPVRRIPDRTVALASVIGIGALAAGALWGGREGPLRMTGGPALSTTVAEEAARAGSGVLFLADGRARLVAGRSPRFGDDDLAPTGGASTRLASWGKALRSGSEVDVRATLAALAASGVRHLVLPDRPTADRIRVAAGRGAIDSSPTPDGRPVLRVLLPNAPAVLLSAEQATRARSGGTPPAEPGARGVVVVEQIPSDVAVRTSDGPKGRLLVLAAAQEPGWRAEIDGKPVELATAWGHQVAVPVPAGSAEIRVDPPAPLRPLLLLVQLAATLFLVITAVPARRR</sequence>
<name>A0A8J3CF71_9PSEU</name>
<keyword evidence="3" id="KW-0808">Transferase</keyword>
<proteinExistence type="predicted"/>
<evidence type="ECO:0000313" key="4">
    <source>
        <dbReference type="Proteomes" id="UP000637578"/>
    </source>
</evidence>